<dbReference type="AlphaFoldDB" id="A0A134AFA8"/>
<gene>
    <name evidence="2" type="ORF">HMPREF3180_01068</name>
</gene>
<organism evidence="2 3">
    <name type="scientific">Leptotrichia wadei</name>
    <dbReference type="NCBI Taxonomy" id="157687"/>
    <lineage>
        <taxon>Bacteria</taxon>
        <taxon>Fusobacteriati</taxon>
        <taxon>Fusobacteriota</taxon>
        <taxon>Fusobacteriia</taxon>
        <taxon>Fusobacteriales</taxon>
        <taxon>Leptotrichiaceae</taxon>
        <taxon>Leptotrichia</taxon>
    </lineage>
</organism>
<keyword evidence="3" id="KW-1185">Reference proteome</keyword>
<accession>A0A134AFA8</accession>
<reference evidence="3" key="1">
    <citation type="submission" date="2016-01" db="EMBL/GenBank/DDBJ databases">
        <authorList>
            <person name="Mitreva M."/>
            <person name="Pepin K.H."/>
            <person name="Mihindukulasuriya K.A."/>
            <person name="Fulton R."/>
            <person name="Fronick C."/>
            <person name="O'Laughlin M."/>
            <person name="Miner T."/>
            <person name="Herter B."/>
            <person name="Rosa B.A."/>
            <person name="Cordes M."/>
            <person name="Tomlinson C."/>
            <person name="Wollam A."/>
            <person name="Palsikar V.B."/>
            <person name="Mardis E.R."/>
            <person name="Wilson R.K."/>
        </authorList>
    </citation>
    <scope>NUCLEOTIDE SEQUENCE [LARGE SCALE GENOMIC DNA]</scope>
    <source>
        <strain evidence="3">KA00185</strain>
    </source>
</reference>
<keyword evidence="1" id="KW-1133">Transmembrane helix</keyword>
<keyword evidence="1" id="KW-0812">Transmembrane</keyword>
<protein>
    <submittedName>
        <fullName evidence="2">Uncharacterized protein</fullName>
    </submittedName>
</protein>
<evidence type="ECO:0000313" key="3">
    <source>
        <dbReference type="Proteomes" id="UP000070483"/>
    </source>
</evidence>
<feature type="transmembrane region" description="Helical" evidence="1">
    <location>
        <begin position="20"/>
        <end position="43"/>
    </location>
</feature>
<dbReference type="EMBL" id="LSDD01000081">
    <property type="protein sequence ID" value="KXB66240.1"/>
    <property type="molecule type" value="Genomic_DNA"/>
</dbReference>
<proteinExistence type="predicted"/>
<keyword evidence="1" id="KW-0472">Membrane</keyword>
<name>A0A134AFA8_9FUSO</name>
<dbReference type="PATRIC" id="fig|157687.3.peg.1063"/>
<evidence type="ECO:0000313" key="2">
    <source>
        <dbReference type="EMBL" id="KXB66240.1"/>
    </source>
</evidence>
<evidence type="ECO:0000256" key="1">
    <source>
        <dbReference type="SAM" id="Phobius"/>
    </source>
</evidence>
<sequence>MFIKELKFFVLNSFYFLTGFNIRLFCLIIVFTIFIIFAGLLIAENPYLAVKVYFDN</sequence>
<comment type="caution">
    <text evidence="2">The sequence shown here is derived from an EMBL/GenBank/DDBJ whole genome shotgun (WGS) entry which is preliminary data.</text>
</comment>
<dbReference type="Proteomes" id="UP000070483">
    <property type="component" value="Unassembled WGS sequence"/>
</dbReference>